<name>A0A512AAU4_STRCR</name>
<reference evidence="1 2" key="1">
    <citation type="submission" date="2019-07" db="EMBL/GenBank/DDBJ databases">
        <title>Whole genome shotgun sequence of Streptococcus oligofermentans NBRC 106105.</title>
        <authorList>
            <person name="Hosoyama A."/>
            <person name="Uohara A."/>
            <person name="Ohji S."/>
            <person name="Ichikawa N."/>
        </authorList>
    </citation>
    <scope>NUCLEOTIDE SEQUENCE [LARGE SCALE GENOMIC DNA]</scope>
    <source>
        <strain evidence="1 2">NBRC 106105</strain>
    </source>
</reference>
<organism evidence="1 2">
    <name type="scientific">Streptococcus cristatus</name>
    <dbReference type="NCBI Taxonomy" id="45634"/>
    <lineage>
        <taxon>Bacteria</taxon>
        <taxon>Bacillati</taxon>
        <taxon>Bacillota</taxon>
        <taxon>Bacilli</taxon>
        <taxon>Lactobacillales</taxon>
        <taxon>Streptococcaceae</taxon>
        <taxon>Streptococcus</taxon>
    </lineage>
</organism>
<accession>A0A512AAU4</accession>
<protein>
    <submittedName>
        <fullName evidence="1">Uncharacterized protein</fullName>
    </submittedName>
</protein>
<dbReference type="RefSeq" id="WP_015604668.1">
    <property type="nucleotide sequence ID" value="NZ_BJYQ01000050.1"/>
</dbReference>
<proteinExistence type="predicted"/>
<evidence type="ECO:0000313" key="2">
    <source>
        <dbReference type="Proteomes" id="UP000321868"/>
    </source>
</evidence>
<dbReference type="OrthoDB" id="2234444at2"/>
<comment type="caution">
    <text evidence="1">The sequence shown here is derived from an EMBL/GenBank/DDBJ whole genome shotgun (WGS) entry which is preliminary data.</text>
</comment>
<dbReference type="EMBL" id="BJYQ01000050">
    <property type="protein sequence ID" value="GEN96826.1"/>
    <property type="molecule type" value="Genomic_DNA"/>
</dbReference>
<evidence type="ECO:0000313" key="1">
    <source>
        <dbReference type="EMBL" id="GEN96826.1"/>
    </source>
</evidence>
<dbReference type="Proteomes" id="UP000321868">
    <property type="component" value="Unassembled WGS sequence"/>
</dbReference>
<sequence length="148" mass="17644">MEQYFKDFEERLRIAEEKLDILSEWHLVKKHKGATEITEQCRLAITALWFEFDKLAEAYREQETDHENFLNANVDNLLGELKKHDEFLATNSLNLGHPRPHWLLFNYLNAAVRSFTDPEELVLDDTGNIWQYLRDLIIKDLKEKELLK</sequence>
<gene>
    <name evidence="1" type="ORF">SOL01_07000</name>
</gene>
<dbReference type="AlphaFoldDB" id="A0A512AAU4"/>